<keyword evidence="3" id="KW-1185">Reference proteome</keyword>
<evidence type="ECO:0000313" key="3">
    <source>
        <dbReference type="Proteomes" id="UP000199050"/>
    </source>
</evidence>
<gene>
    <name evidence="2" type="ORF">SAMN05216192_10549</name>
</gene>
<dbReference type="AlphaFoldDB" id="A0A1G8K6H4"/>
<dbReference type="InterPro" id="IPR007345">
    <property type="entry name" value="Polysacch_pyruvyl_Trfase"/>
</dbReference>
<dbReference type="GO" id="GO:0016740">
    <property type="term" value="F:transferase activity"/>
    <property type="evidence" value="ECO:0007669"/>
    <property type="project" value="UniProtKB-KW"/>
</dbReference>
<keyword evidence="2" id="KW-0808">Transferase</keyword>
<dbReference type="STRING" id="1174501.SAMN05216192_10549"/>
<dbReference type="Pfam" id="PF04230">
    <property type="entry name" value="PS_pyruv_trans"/>
    <property type="match status" value="1"/>
</dbReference>
<protein>
    <submittedName>
        <fullName evidence="2">Pyruvyl transferase EpsI</fullName>
    </submittedName>
</protein>
<dbReference type="Proteomes" id="UP000199050">
    <property type="component" value="Unassembled WGS sequence"/>
</dbReference>
<dbReference type="EMBL" id="FNDX01000005">
    <property type="protein sequence ID" value="SDI38939.1"/>
    <property type="molecule type" value="Genomic_DNA"/>
</dbReference>
<organism evidence="2 3">
    <name type="scientific">Paenibacillus typhae</name>
    <dbReference type="NCBI Taxonomy" id="1174501"/>
    <lineage>
        <taxon>Bacteria</taxon>
        <taxon>Bacillati</taxon>
        <taxon>Bacillota</taxon>
        <taxon>Bacilli</taxon>
        <taxon>Bacillales</taxon>
        <taxon>Paenibacillaceae</taxon>
        <taxon>Paenibacillus</taxon>
    </lineage>
</organism>
<evidence type="ECO:0000259" key="1">
    <source>
        <dbReference type="Pfam" id="PF04230"/>
    </source>
</evidence>
<evidence type="ECO:0000313" key="2">
    <source>
        <dbReference type="EMBL" id="SDI38939.1"/>
    </source>
</evidence>
<sequence length="368" mass="42692">MTNLIHKMLPLSFRNYVSNNEFYRYFRGYMANRDLYRNKSKAIFVVGSPEHDNLGDHAITMAQMNFLKKAFPGYTLIEIVADRLTSNWKCLMEYSTPDDIFALQGGGNFGIEYFREEEVRRKIISNFPNNKIILFPQTIYFGDTELGRKEFKKTQSIYSAHRDLTLVAREKTSYELMKEGFKHNKVLLTPDIVMSLDITDPPRERSGVLMCIRADKESIFNEAQKKIINDSVSKAFDQITYSDTCIIRYVSVEEREHELYSLWNQFKEAELVITDRLHGMIFAAITSTPCIALGNYNYKVVGSYEWIKHLGYIKFTNDISQIPELMDELSKIPAPRYNNDFSTKHYNQIIEAMSDNADQFTTSSIVTA</sequence>
<feature type="domain" description="Polysaccharide pyruvyl transferase" evidence="1">
    <location>
        <begin position="53"/>
        <end position="295"/>
    </location>
</feature>
<accession>A0A1G8K6H4</accession>
<dbReference type="OrthoDB" id="9807674at2"/>
<name>A0A1G8K6H4_9BACL</name>
<reference evidence="3" key="1">
    <citation type="submission" date="2016-10" db="EMBL/GenBank/DDBJ databases">
        <authorList>
            <person name="Varghese N."/>
            <person name="Submissions S."/>
        </authorList>
    </citation>
    <scope>NUCLEOTIDE SEQUENCE [LARGE SCALE GENOMIC DNA]</scope>
    <source>
        <strain evidence="3">CGMCC 1.11012</strain>
    </source>
</reference>
<proteinExistence type="predicted"/>
<dbReference type="RefSeq" id="WP_090713255.1">
    <property type="nucleotide sequence ID" value="NZ_CBCSKY010000002.1"/>
</dbReference>